<dbReference type="Proteomes" id="UP001221142">
    <property type="component" value="Unassembled WGS sequence"/>
</dbReference>
<gene>
    <name evidence="1" type="ORF">FB45DRAFT_114935</name>
</gene>
<protein>
    <submittedName>
        <fullName evidence="1">Uncharacterized protein</fullName>
    </submittedName>
</protein>
<dbReference type="AlphaFoldDB" id="A0AAD7FJK1"/>
<sequence length="310" mass="33935">MLRALRNSMLSSDTSNVCVNELSASLREKLVRSRTRRCVYAPMQTQARAPFSTQLLDAYNSIVAVDSTLFHAELGESITVILAISLFTTDLPYDVVRQTTESIDGVHADNLSGTDWRVAMRKLARVYDRLSAYGTDLGTIITQVAAKKTKPLPVSTGFSLVSIVNNLATSVIGLVLPSALAVTTGVRGIVTGAQDTASLLTKSKEAPYAEESNNKAKLLSALRILSENLRILLRTLHLLHRHLVLVRMKPAATLTNEEARTTKKCCESVMSLFYVDASVFGSMDTDTLSSKYGDIICRDSPLMLRMNYIA</sequence>
<keyword evidence="2" id="KW-1185">Reference proteome</keyword>
<evidence type="ECO:0000313" key="1">
    <source>
        <dbReference type="EMBL" id="KAJ7623779.1"/>
    </source>
</evidence>
<reference evidence="1" key="1">
    <citation type="submission" date="2023-03" db="EMBL/GenBank/DDBJ databases">
        <title>Massive genome expansion in bonnet fungi (Mycena s.s.) driven by repeated elements and novel gene families across ecological guilds.</title>
        <authorList>
            <consortium name="Lawrence Berkeley National Laboratory"/>
            <person name="Harder C.B."/>
            <person name="Miyauchi S."/>
            <person name="Viragh M."/>
            <person name="Kuo A."/>
            <person name="Thoen E."/>
            <person name="Andreopoulos B."/>
            <person name="Lu D."/>
            <person name="Skrede I."/>
            <person name="Drula E."/>
            <person name="Henrissat B."/>
            <person name="Morin E."/>
            <person name="Kohler A."/>
            <person name="Barry K."/>
            <person name="LaButti K."/>
            <person name="Morin E."/>
            <person name="Salamov A."/>
            <person name="Lipzen A."/>
            <person name="Mereny Z."/>
            <person name="Hegedus B."/>
            <person name="Baldrian P."/>
            <person name="Stursova M."/>
            <person name="Weitz H."/>
            <person name="Taylor A."/>
            <person name="Grigoriev I.V."/>
            <person name="Nagy L.G."/>
            <person name="Martin F."/>
            <person name="Kauserud H."/>
        </authorList>
    </citation>
    <scope>NUCLEOTIDE SEQUENCE</scope>
    <source>
        <strain evidence="1">9284</strain>
    </source>
</reference>
<comment type="caution">
    <text evidence="1">The sequence shown here is derived from an EMBL/GenBank/DDBJ whole genome shotgun (WGS) entry which is preliminary data.</text>
</comment>
<organism evidence="1 2">
    <name type="scientific">Roridomyces roridus</name>
    <dbReference type="NCBI Taxonomy" id="1738132"/>
    <lineage>
        <taxon>Eukaryota</taxon>
        <taxon>Fungi</taxon>
        <taxon>Dikarya</taxon>
        <taxon>Basidiomycota</taxon>
        <taxon>Agaricomycotina</taxon>
        <taxon>Agaricomycetes</taxon>
        <taxon>Agaricomycetidae</taxon>
        <taxon>Agaricales</taxon>
        <taxon>Marasmiineae</taxon>
        <taxon>Mycenaceae</taxon>
        <taxon>Roridomyces</taxon>
    </lineage>
</organism>
<evidence type="ECO:0000313" key="2">
    <source>
        <dbReference type="Proteomes" id="UP001221142"/>
    </source>
</evidence>
<dbReference type="EMBL" id="JARKIF010000014">
    <property type="protein sequence ID" value="KAJ7623779.1"/>
    <property type="molecule type" value="Genomic_DNA"/>
</dbReference>
<name>A0AAD7FJK1_9AGAR</name>
<accession>A0AAD7FJK1</accession>
<proteinExistence type="predicted"/>